<reference evidence="1 2" key="1">
    <citation type="submission" date="2018-11" db="EMBL/GenBank/DDBJ databases">
        <authorList>
            <consortium name="Pathogen Informatics"/>
        </authorList>
    </citation>
    <scope>NUCLEOTIDE SEQUENCE [LARGE SCALE GENOMIC DNA]</scope>
</reference>
<proteinExistence type="predicted"/>
<name>A0A183GEL6_HELPZ</name>
<organism evidence="2 3">
    <name type="scientific">Heligmosomoides polygyrus</name>
    <name type="common">Parasitic roundworm</name>
    <dbReference type="NCBI Taxonomy" id="6339"/>
    <lineage>
        <taxon>Eukaryota</taxon>
        <taxon>Metazoa</taxon>
        <taxon>Ecdysozoa</taxon>
        <taxon>Nematoda</taxon>
        <taxon>Chromadorea</taxon>
        <taxon>Rhabditida</taxon>
        <taxon>Rhabditina</taxon>
        <taxon>Rhabditomorpha</taxon>
        <taxon>Strongyloidea</taxon>
        <taxon>Heligmosomidae</taxon>
        <taxon>Heligmosomoides</taxon>
    </lineage>
</organism>
<evidence type="ECO:0000313" key="3">
    <source>
        <dbReference type="WBParaSite" id="HPBE_0002078101-mRNA-1"/>
    </source>
</evidence>
<accession>A0A183GEL6</accession>
<dbReference type="Proteomes" id="UP000050761">
    <property type="component" value="Unassembled WGS sequence"/>
</dbReference>
<dbReference type="EMBL" id="UZAH01032438">
    <property type="protein sequence ID" value="VDP21800.1"/>
    <property type="molecule type" value="Genomic_DNA"/>
</dbReference>
<accession>A0A3P8BUS5</accession>
<evidence type="ECO:0000313" key="2">
    <source>
        <dbReference type="Proteomes" id="UP000050761"/>
    </source>
</evidence>
<evidence type="ECO:0000313" key="1">
    <source>
        <dbReference type="EMBL" id="VDP21800.1"/>
    </source>
</evidence>
<keyword evidence="2" id="KW-1185">Reference proteome</keyword>
<gene>
    <name evidence="1" type="ORF">HPBE_LOCUS20780</name>
</gene>
<sequence length="85" mass="9600">MDVTFDPNTGAQLADCESSNGNLLGSVSDQSFEKAFIAQDRIAPQRLQGQIEPKCHVFKEMKKLWEASPLLSIERKRLRIVLPAW</sequence>
<reference evidence="3" key="2">
    <citation type="submission" date="2019-09" db="UniProtKB">
        <authorList>
            <consortium name="WormBaseParasite"/>
        </authorList>
    </citation>
    <scope>IDENTIFICATION</scope>
</reference>
<dbReference type="AlphaFoldDB" id="A0A183GEL6"/>
<protein>
    <submittedName>
        <fullName evidence="3">Pepsin-I3 domain-containing protein</fullName>
    </submittedName>
</protein>
<dbReference type="WBParaSite" id="HPBE_0002078101-mRNA-1">
    <property type="protein sequence ID" value="HPBE_0002078101-mRNA-1"/>
    <property type="gene ID" value="HPBE_0002078101"/>
</dbReference>